<keyword evidence="4" id="KW-0812">Transmembrane</keyword>
<evidence type="ECO:0000256" key="4">
    <source>
        <dbReference type="SAM" id="Phobius"/>
    </source>
</evidence>
<evidence type="ECO:0000313" key="6">
    <source>
        <dbReference type="EMBL" id="OXL15538.1"/>
    </source>
</evidence>
<dbReference type="CDD" id="cd02440">
    <property type="entry name" value="AdoMet_MTases"/>
    <property type="match status" value="1"/>
</dbReference>
<feature type="transmembrane region" description="Helical" evidence="4">
    <location>
        <begin position="12"/>
        <end position="37"/>
    </location>
</feature>
<dbReference type="GO" id="GO:0032259">
    <property type="term" value="P:methylation"/>
    <property type="evidence" value="ECO:0007669"/>
    <property type="project" value="UniProtKB-KW"/>
</dbReference>
<accession>A0A229FVE5</accession>
<evidence type="ECO:0000256" key="3">
    <source>
        <dbReference type="ARBA" id="ARBA00022691"/>
    </source>
</evidence>
<proteinExistence type="predicted"/>
<dbReference type="PANTHER" id="PTHR13610">
    <property type="entry name" value="METHYLTRANSFERASE DOMAIN-CONTAINING PROTEIN"/>
    <property type="match status" value="1"/>
</dbReference>
<evidence type="ECO:0000259" key="5">
    <source>
        <dbReference type="Pfam" id="PF13649"/>
    </source>
</evidence>
<dbReference type="Pfam" id="PF13649">
    <property type="entry name" value="Methyltransf_25"/>
    <property type="match status" value="1"/>
</dbReference>
<evidence type="ECO:0000313" key="7">
    <source>
        <dbReference type="Proteomes" id="UP000215188"/>
    </source>
</evidence>
<name>A0A229FVE5_9BURK</name>
<gene>
    <name evidence="6" type="ORF">AOC33_00090</name>
</gene>
<comment type="caution">
    <text evidence="6">The sequence shown here is derived from an EMBL/GenBank/DDBJ whole genome shotgun (WGS) entry which is preliminary data.</text>
</comment>
<protein>
    <submittedName>
        <fullName evidence="6">SAM-dependent methyltransferase</fullName>
    </submittedName>
</protein>
<evidence type="ECO:0000256" key="1">
    <source>
        <dbReference type="ARBA" id="ARBA00022603"/>
    </source>
</evidence>
<dbReference type="PANTHER" id="PTHR13610:SF9">
    <property type="entry name" value="FI06469P"/>
    <property type="match status" value="1"/>
</dbReference>
<feature type="domain" description="Methyltransferase" evidence="5">
    <location>
        <begin position="98"/>
        <end position="167"/>
    </location>
</feature>
<keyword evidence="4" id="KW-1133">Transmembrane helix</keyword>
<keyword evidence="1 6" id="KW-0489">Methyltransferase</keyword>
<dbReference type="InterPro" id="IPR029063">
    <property type="entry name" value="SAM-dependent_MTases_sf"/>
</dbReference>
<dbReference type="InterPro" id="IPR041698">
    <property type="entry name" value="Methyltransf_25"/>
</dbReference>
<feature type="transmembrane region" description="Helical" evidence="4">
    <location>
        <begin position="49"/>
        <end position="67"/>
    </location>
</feature>
<dbReference type="EMBL" id="NJGG01000001">
    <property type="protein sequence ID" value="OXL15538.1"/>
    <property type="molecule type" value="Genomic_DNA"/>
</dbReference>
<organism evidence="6 7">
    <name type="scientific">Polynucleobacter cosmopolitanus</name>
    <dbReference type="NCBI Taxonomy" id="351345"/>
    <lineage>
        <taxon>Bacteria</taxon>
        <taxon>Pseudomonadati</taxon>
        <taxon>Pseudomonadota</taxon>
        <taxon>Betaproteobacteria</taxon>
        <taxon>Burkholderiales</taxon>
        <taxon>Burkholderiaceae</taxon>
        <taxon>Polynucleobacter</taxon>
    </lineage>
</organism>
<keyword evidence="7" id="KW-1185">Reference proteome</keyword>
<evidence type="ECO:0000256" key="2">
    <source>
        <dbReference type="ARBA" id="ARBA00022679"/>
    </source>
</evidence>
<keyword evidence="4" id="KW-0472">Membrane</keyword>
<dbReference type="InterPro" id="IPR026170">
    <property type="entry name" value="FAM173A/B"/>
</dbReference>
<dbReference type="SUPFAM" id="SSF53335">
    <property type="entry name" value="S-adenosyl-L-methionine-dependent methyltransferases"/>
    <property type="match status" value="1"/>
</dbReference>
<dbReference type="GO" id="GO:0016279">
    <property type="term" value="F:protein-lysine N-methyltransferase activity"/>
    <property type="evidence" value="ECO:0007669"/>
    <property type="project" value="InterPro"/>
</dbReference>
<dbReference type="Gene3D" id="3.40.50.150">
    <property type="entry name" value="Vaccinia Virus protein VP39"/>
    <property type="match status" value="1"/>
</dbReference>
<sequence>MVEFDKTDQLIFIAIAAAVFSYWIGLPKWWCWINALFPIMVGIFQSFNWSSSIFLVGFLILALFYWSNFLTRVPYYPSTEVVWSEIADLLPSDRAVNVLEIGSGFGGFCLFIKKQKPDATVVGVELSPIIWLYSRIRQWALKIDCQFLRQDYRRMNFSQQDLIFAFLSPAAMPSLYLQAKKQMKKGAILASYCFEIPCPDSEPIEKIEISYGKTLHLWRQA</sequence>
<dbReference type="Proteomes" id="UP000215188">
    <property type="component" value="Unassembled WGS sequence"/>
</dbReference>
<keyword evidence="3" id="KW-0949">S-adenosyl-L-methionine</keyword>
<dbReference type="AlphaFoldDB" id="A0A229FVE5"/>
<reference evidence="6 7" key="1">
    <citation type="submission" date="2017-06" db="EMBL/GenBank/DDBJ databases">
        <title>Reclassification of a Polynucleobacter cosmopolitanus strain isolated from tropical Lake Victoria as Polynucleobacter victoriensis comb. nov.</title>
        <authorList>
            <person name="Hahn M.W."/>
        </authorList>
    </citation>
    <scope>NUCLEOTIDE SEQUENCE [LARGE SCALE GENOMIC DNA]</scope>
    <source>
        <strain evidence="6 7">MWH-MoIso2</strain>
    </source>
</reference>
<keyword evidence="2 6" id="KW-0808">Transferase</keyword>